<keyword evidence="5" id="KW-0175">Coiled coil</keyword>
<gene>
    <name evidence="7" type="ORF">IC608_06950</name>
</gene>
<evidence type="ECO:0000313" key="7">
    <source>
        <dbReference type="EMBL" id="MBD8065205.1"/>
    </source>
</evidence>
<dbReference type="GO" id="GO:0006013">
    <property type="term" value="P:mannose metabolic process"/>
    <property type="evidence" value="ECO:0007669"/>
    <property type="project" value="InterPro"/>
</dbReference>
<dbReference type="Proteomes" id="UP000654108">
    <property type="component" value="Unassembled WGS sequence"/>
</dbReference>
<organism evidence="7 8">
    <name type="scientific">Devosia oryzisoli</name>
    <dbReference type="NCBI Taxonomy" id="2774138"/>
    <lineage>
        <taxon>Bacteria</taxon>
        <taxon>Pseudomonadati</taxon>
        <taxon>Pseudomonadota</taxon>
        <taxon>Alphaproteobacteria</taxon>
        <taxon>Hyphomicrobiales</taxon>
        <taxon>Devosiaceae</taxon>
        <taxon>Devosia</taxon>
    </lineage>
</organism>
<dbReference type="InterPro" id="IPR011682">
    <property type="entry name" value="Glyco_hydro_38_C"/>
</dbReference>
<keyword evidence="2" id="KW-0479">Metal-binding</keyword>
<protein>
    <submittedName>
        <fullName evidence="7">Alpha-mannosidase</fullName>
    </submittedName>
</protein>
<evidence type="ECO:0000256" key="5">
    <source>
        <dbReference type="SAM" id="Coils"/>
    </source>
</evidence>
<dbReference type="SUPFAM" id="SSF88688">
    <property type="entry name" value="Families 57/38 glycoside transferase middle domain"/>
    <property type="match status" value="1"/>
</dbReference>
<keyword evidence="8" id="KW-1185">Reference proteome</keyword>
<dbReference type="GO" id="GO:0046872">
    <property type="term" value="F:metal ion binding"/>
    <property type="evidence" value="ECO:0007669"/>
    <property type="project" value="UniProtKB-KW"/>
</dbReference>
<evidence type="ECO:0000256" key="3">
    <source>
        <dbReference type="ARBA" id="ARBA00022801"/>
    </source>
</evidence>
<dbReference type="Pfam" id="PF09261">
    <property type="entry name" value="Alpha-mann_mid"/>
    <property type="match status" value="1"/>
</dbReference>
<evidence type="ECO:0000256" key="2">
    <source>
        <dbReference type="ARBA" id="ARBA00022723"/>
    </source>
</evidence>
<dbReference type="InterPro" id="IPR011013">
    <property type="entry name" value="Gal_mutarotase_sf_dom"/>
</dbReference>
<dbReference type="InterPro" id="IPR027291">
    <property type="entry name" value="Glyco_hydro_38_N_sf"/>
</dbReference>
<dbReference type="SMART" id="SM00872">
    <property type="entry name" value="Alpha-mann_mid"/>
    <property type="match status" value="1"/>
</dbReference>
<evidence type="ECO:0000256" key="4">
    <source>
        <dbReference type="ARBA" id="ARBA00023295"/>
    </source>
</evidence>
<dbReference type="PANTHER" id="PTHR46017">
    <property type="entry name" value="ALPHA-MANNOSIDASE 2C1"/>
    <property type="match status" value="1"/>
</dbReference>
<evidence type="ECO:0000259" key="6">
    <source>
        <dbReference type="SMART" id="SM00872"/>
    </source>
</evidence>
<dbReference type="SUPFAM" id="SSF88713">
    <property type="entry name" value="Glycoside hydrolase/deacetylase"/>
    <property type="match status" value="1"/>
</dbReference>
<reference evidence="7" key="1">
    <citation type="submission" date="2020-09" db="EMBL/GenBank/DDBJ databases">
        <title>Genome seq and assembly of Devosia sp.</title>
        <authorList>
            <person name="Chhetri G."/>
        </authorList>
    </citation>
    <scope>NUCLEOTIDE SEQUENCE</scope>
    <source>
        <strain evidence="7">PTR5</strain>
    </source>
</reference>
<dbReference type="Gene3D" id="1.20.1270.50">
    <property type="entry name" value="Glycoside hydrolase family 38, central domain"/>
    <property type="match status" value="1"/>
</dbReference>
<dbReference type="GO" id="GO:0009313">
    <property type="term" value="P:oligosaccharide catabolic process"/>
    <property type="evidence" value="ECO:0007669"/>
    <property type="project" value="TreeGrafter"/>
</dbReference>
<dbReference type="RefSeq" id="WP_191773943.1">
    <property type="nucleotide sequence ID" value="NZ_JACYFU010000002.1"/>
</dbReference>
<dbReference type="Pfam" id="PF17677">
    <property type="entry name" value="Glyco_hydro38C2"/>
    <property type="match status" value="1"/>
</dbReference>
<feature type="coiled-coil region" evidence="5">
    <location>
        <begin position="520"/>
        <end position="547"/>
    </location>
</feature>
<dbReference type="InterPro" id="IPR041147">
    <property type="entry name" value="GH38_C"/>
</dbReference>
<dbReference type="EMBL" id="JACYFU010000002">
    <property type="protein sequence ID" value="MBD8065205.1"/>
    <property type="molecule type" value="Genomic_DNA"/>
</dbReference>
<proteinExistence type="inferred from homology"/>
<comment type="caution">
    <text evidence="7">The sequence shown here is derived from an EMBL/GenBank/DDBJ whole genome shotgun (WGS) entry which is preliminary data.</text>
</comment>
<dbReference type="Gene3D" id="3.20.110.10">
    <property type="entry name" value="Glycoside hydrolase 38, N terminal domain"/>
    <property type="match status" value="1"/>
</dbReference>
<sequence length="1030" mass="116701">MRLEKLDHLLSRLRARIFTPIPAELPLRFRRGLPGERAEIVGQDPATWQSVDPELVWGEPESYFWFATRFTLPEVAAGQRVYLKVDAQFGNTRGRSDPQCLVRVNGSIAQGVDGNHQELLLTEKGRPGETFDILLEAGTIEDRRQHGMAMSLLAHHPLVEKIFYDLSVPLAVARMLSVDDPRRHFVLTRIDKALKLVDFRPGNEQRFEASLKAAERVADEIYAVEDFEEKPVITVTGHTHIDVAWLWRIRETRQKMARSMSTALALMEQYPDYRFMYNQGVLLDYLSKDYPEIFERLKTQVEAGRFEIEGALWLEPDANITNGESFVRHILHGIAYHEQTFGVTPRIFWLPDTFGYSAALPQLMKLSDVEVFVTHKLSWNDTNRMPNETFHWQGIDGSTVAAYYLTTQDYDASGIGTTYCPDLKPTHVMGTWRRHSQQALNKELFLVYGHGDGGGGPTREMLENIRRMERGIPGCPAVRHEHMWPFFERLLKRMADRPDDFPTWVGELYLEYHRGTLTSVAKNKRNNRLAEQELRELEALAVLAQYRAGSAYPAEELHALWRIVLLNQFHDILPGSSIGAVFDDSDRDYADFFARAVRLRAELMGKLAPQGQYGLFNVLGRARDGLLEIEAESARQVTLDGKVVATQTIHLADGTTRQAAPVKELAAMAVTPVSLEAGPAAEGVSELKVTRESLENDVLSVRFDEAGRIASLFDKRRGRELIKPGQAANRFQAYRDMPVEYDAWDIDESFEDQVWEIDELVSAEVVETGPYRAAIRFEWRYEHSTLVQVIALEAGSDQLDFDTFIDWREHDTLVKTAFPLDLLVQESTAEIQFGHVRRASHRNTSWDQARFETVMHRWVDVSEPDFGVALLNDSKYGYDLRGSTLRLTVLKSPTYPWPEADQGEHRFRYGLLVHQGLTASDVPGRAEAYNLPLRLLPGAAGEAIAAPLFRLEGEGITLEAVKRSEAGDGTILRLWETHGRAAHAALHLPDTVQQAQIVNLLERNGVEVAIENGAVRLDFAPFQIVTLELT</sequence>
<evidence type="ECO:0000313" key="8">
    <source>
        <dbReference type="Proteomes" id="UP000654108"/>
    </source>
</evidence>
<dbReference type="PANTHER" id="PTHR46017:SF1">
    <property type="entry name" value="ALPHA-MANNOSIDASE 2C1"/>
    <property type="match status" value="1"/>
</dbReference>
<dbReference type="GO" id="GO:0004559">
    <property type="term" value="F:alpha-mannosidase activity"/>
    <property type="evidence" value="ECO:0007669"/>
    <property type="project" value="InterPro"/>
</dbReference>
<dbReference type="InterPro" id="IPR000602">
    <property type="entry name" value="Glyco_hydro_38_N"/>
</dbReference>
<dbReference type="FunFam" id="1.20.1270.50:FF:000004">
    <property type="entry name" value="alpha-mannosidase 2C1 isoform X1"/>
    <property type="match status" value="1"/>
</dbReference>
<keyword evidence="4" id="KW-0326">Glycosidase</keyword>
<dbReference type="AlphaFoldDB" id="A0A927IQ33"/>
<dbReference type="Pfam" id="PF01074">
    <property type="entry name" value="Glyco_hydro_38N"/>
    <property type="match status" value="1"/>
</dbReference>
<dbReference type="Pfam" id="PF07748">
    <property type="entry name" value="Glyco_hydro_38C"/>
    <property type="match status" value="1"/>
</dbReference>
<accession>A0A927IQ33</accession>
<dbReference type="Gene3D" id="2.70.98.30">
    <property type="entry name" value="Golgi alpha-mannosidase II, domain 4"/>
    <property type="match status" value="1"/>
</dbReference>
<dbReference type="InterPro" id="IPR028995">
    <property type="entry name" value="Glyco_hydro_57/38_cen_sf"/>
</dbReference>
<keyword evidence="3" id="KW-0378">Hydrolase</keyword>
<dbReference type="SUPFAM" id="SSF74650">
    <property type="entry name" value="Galactose mutarotase-like"/>
    <property type="match status" value="1"/>
</dbReference>
<feature type="domain" description="Glycoside hydrolase family 38 central" evidence="6">
    <location>
        <begin position="511"/>
        <end position="589"/>
    </location>
</feature>
<dbReference type="FunFam" id="2.70.98.30:FF:000010">
    <property type="entry name" value="Cytosolic alpha-mannosidase"/>
    <property type="match status" value="1"/>
</dbReference>
<dbReference type="InterPro" id="IPR015341">
    <property type="entry name" value="Glyco_hydro_38_cen"/>
</dbReference>
<name>A0A927IQ33_9HYPH</name>
<comment type="similarity">
    <text evidence="1">Belongs to the glycosyl hydrolase 38 family.</text>
</comment>
<evidence type="ECO:0000256" key="1">
    <source>
        <dbReference type="ARBA" id="ARBA00009792"/>
    </source>
</evidence>
<dbReference type="GO" id="GO:0030246">
    <property type="term" value="F:carbohydrate binding"/>
    <property type="evidence" value="ECO:0007669"/>
    <property type="project" value="InterPro"/>
</dbReference>
<dbReference type="InterPro" id="IPR037094">
    <property type="entry name" value="Glyco_hydro_38_cen_sf"/>
</dbReference>
<dbReference type="CDD" id="cd10789">
    <property type="entry name" value="GH38N_AMII_ER_cytosolic"/>
    <property type="match status" value="1"/>
</dbReference>
<dbReference type="InterPro" id="IPR011330">
    <property type="entry name" value="Glyco_hydro/deAcase_b/a-brl"/>
</dbReference>
<dbReference type="Gene3D" id="2.60.40.2220">
    <property type="match status" value="1"/>
</dbReference>